<dbReference type="GO" id="GO:0016887">
    <property type="term" value="F:ATP hydrolysis activity"/>
    <property type="evidence" value="ECO:0007669"/>
    <property type="project" value="InterPro"/>
</dbReference>
<sequence length="377" mass="40422">MARQMHRPSQTEGDTMSKAAEIDIASVSKVYGTTTAVHAISLKIPAGSYCCFLGPSGCGKTSTLRMIAGHESISSGDIRLGNVVVTDFPPAKRGTAMMFQSYALFPHLDLIDNVAFSLKMKGVDKDERRAKALEMLKLMQMEAYATRRPAQLSGGQQQRVALARALITDPEALLLDEPLSALDPFLKIRMRAELKKLQKTLGITFVHVTHSQEEAMALADIMVIMNDGKIEQAASPREVFERPATAFVARFMGDHNVLSGRVTSSEDGVLTLTAPEGQSFSVRGTGRDVGELIDIGIRTDRVRLASGSDKGVGLNGVVSNIEYRGASVKITVIGAGSDDFTVIASDGDYFSKPVSVGDAVSLSWALEDAVLLGRVSA</sequence>
<name>B9JJV9_RHIR8</name>
<dbReference type="InterPro" id="IPR003439">
    <property type="entry name" value="ABC_transporter-like_ATP-bd"/>
</dbReference>
<organism evidence="7 8">
    <name type="scientific">Rhizobium rhizogenes (strain K84 / ATCC BAA-868)</name>
    <name type="common">Agrobacterium radiobacter</name>
    <dbReference type="NCBI Taxonomy" id="311403"/>
    <lineage>
        <taxon>Bacteria</taxon>
        <taxon>Pseudomonadati</taxon>
        <taxon>Pseudomonadota</taxon>
        <taxon>Alphaproteobacteria</taxon>
        <taxon>Hyphomicrobiales</taxon>
        <taxon>Rhizobiaceae</taxon>
        <taxon>Rhizobium/Agrobacterium group</taxon>
        <taxon>Rhizobium</taxon>
    </lineage>
</organism>
<evidence type="ECO:0000256" key="1">
    <source>
        <dbReference type="ARBA" id="ARBA00004417"/>
    </source>
</evidence>
<reference evidence="7 8" key="1">
    <citation type="journal article" date="2009" name="J. Bacteriol.">
        <title>Genome sequences of three Agrobacterium biovars help elucidate the evolution of multichromosome genomes in bacteria.</title>
        <authorList>
            <person name="Slater S.C."/>
            <person name="Goldman B.S."/>
            <person name="Goodner B."/>
            <person name="Setubal J.C."/>
            <person name="Farrand S.K."/>
            <person name="Nester E.W."/>
            <person name="Burr T.J."/>
            <person name="Banta L."/>
            <person name="Dickerman A.W."/>
            <person name="Paulsen I."/>
            <person name="Otten L."/>
            <person name="Suen G."/>
            <person name="Welch R."/>
            <person name="Almeida N.F."/>
            <person name="Arnold F."/>
            <person name="Burton O.T."/>
            <person name="Du Z."/>
            <person name="Ewing A."/>
            <person name="Godsy E."/>
            <person name="Heisel S."/>
            <person name="Houmiel K.L."/>
            <person name="Jhaveri J."/>
            <person name="Lu J."/>
            <person name="Miller N.M."/>
            <person name="Norton S."/>
            <person name="Chen Q."/>
            <person name="Phoolcharoen W."/>
            <person name="Ohlin V."/>
            <person name="Ondrusek D."/>
            <person name="Pride N."/>
            <person name="Stricklin S.L."/>
            <person name="Sun J."/>
            <person name="Wheeler C."/>
            <person name="Wilson L."/>
            <person name="Zhu H."/>
            <person name="Wood D.W."/>
        </authorList>
    </citation>
    <scope>NUCLEOTIDE SEQUENCE [LARGE SCALE GENOMIC DNA]</scope>
    <source>
        <strain evidence="8">K84 / ATCC BAA-868</strain>
    </source>
</reference>
<dbReference type="FunFam" id="3.40.50.300:FF:000042">
    <property type="entry name" value="Maltose/maltodextrin ABC transporter, ATP-binding protein"/>
    <property type="match status" value="1"/>
</dbReference>
<dbReference type="PANTHER" id="PTHR42781:SF4">
    <property type="entry name" value="SPERMIDINE_PUTRESCINE IMPORT ATP-BINDING PROTEIN POTA"/>
    <property type="match status" value="1"/>
</dbReference>
<dbReference type="InterPro" id="IPR017871">
    <property type="entry name" value="ABC_transporter-like_CS"/>
</dbReference>
<dbReference type="InterPro" id="IPR003593">
    <property type="entry name" value="AAA+_ATPase"/>
</dbReference>
<dbReference type="InterPro" id="IPR027417">
    <property type="entry name" value="P-loop_NTPase"/>
</dbReference>
<dbReference type="Gene3D" id="2.40.50.100">
    <property type="match status" value="1"/>
</dbReference>
<dbReference type="GO" id="GO:0140359">
    <property type="term" value="F:ABC-type transporter activity"/>
    <property type="evidence" value="ECO:0007669"/>
    <property type="project" value="UniProtKB-ARBA"/>
</dbReference>
<dbReference type="InterPro" id="IPR013611">
    <property type="entry name" value="Transp-assoc_OB_typ2"/>
</dbReference>
<evidence type="ECO:0000256" key="3">
    <source>
        <dbReference type="ARBA" id="ARBA00022448"/>
    </source>
</evidence>
<comment type="subcellular location">
    <subcellularLocation>
        <location evidence="1">Cell inner membrane</location>
        <topology evidence="1">Peripheral membrane protein</topology>
    </subcellularLocation>
</comment>
<dbReference type="Pfam" id="PF08402">
    <property type="entry name" value="TOBE_2"/>
    <property type="match status" value="1"/>
</dbReference>
<dbReference type="eggNOG" id="COG3842">
    <property type="taxonomic scope" value="Bacteria"/>
</dbReference>
<dbReference type="STRING" id="311403.Arad_9083"/>
<dbReference type="KEGG" id="ara:Arad_9083"/>
<dbReference type="GO" id="GO:0005524">
    <property type="term" value="F:ATP binding"/>
    <property type="evidence" value="ECO:0007669"/>
    <property type="project" value="UniProtKB-KW"/>
</dbReference>
<dbReference type="GO" id="GO:0043190">
    <property type="term" value="C:ATP-binding cassette (ABC) transporter complex"/>
    <property type="evidence" value="ECO:0007669"/>
    <property type="project" value="InterPro"/>
</dbReference>
<proteinExistence type="inferred from homology"/>
<keyword evidence="3" id="KW-0813">Transport</keyword>
<keyword evidence="4" id="KW-0547">Nucleotide-binding</keyword>
<feature type="domain" description="ABC transporter" evidence="6">
    <location>
        <begin position="22"/>
        <end position="252"/>
    </location>
</feature>
<gene>
    <name evidence="7" type="ordered locus">Arad_9083</name>
</gene>
<keyword evidence="5" id="KW-0067">ATP-binding</keyword>
<dbReference type="SUPFAM" id="SSF50331">
    <property type="entry name" value="MOP-like"/>
    <property type="match status" value="1"/>
</dbReference>
<evidence type="ECO:0000256" key="5">
    <source>
        <dbReference type="ARBA" id="ARBA00022840"/>
    </source>
</evidence>
<comment type="similarity">
    <text evidence="2">Belongs to the ABC transporter superfamily.</text>
</comment>
<dbReference type="PROSITE" id="PS00211">
    <property type="entry name" value="ABC_TRANSPORTER_1"/>
    <property type="match status" value="1"/>
</dbReference>
<evidence type="ECO:0000256" key="4">
    <source>
        <dbReference type="ARBA" id="ARBA00022741"/>
    </source>
</evidence>
<dbReference type="InterPro" id="IPR008995">
    <property type="entry name" value="Mo/tungstate-bd_C_term_dom"/>
</dbReference>
<dbReference type="SUPFAM" id="SSF52540">
    <property type="entry name" value="P-loop containing nucleoside triphosphate hydrolases"/>
    <property type="match status" value="1"/>
</dbReference>
<protein>
    <submittedName>
        <fullName evidence="7">Spermidine/putrescine ABC transporter</fullName>
    </submittedName>
</protein>
<dbReference type="Gene3D" id="3.40.50.300">
    <property type="entry name" value="P-loop containing nucleotide triphosphate hydrolases"/>
    <property type="match status" value="1"/>
</dbReference>
<evidence type="ECO:0000256" key="2">
    <source>
        <dbReference type="ARBA" id="ARBA00005417"/>
    </source>
</evidence>
<dbReference type="Proteomes" id="UP000001600">
    <property type="component" value="Chromosome 2"/>
</dbReference>
<evidence type="ECO:0000313" key="8">
    <source>
        <dbReference type="Proteomes" id="UP000001600"/>
    </source>
</evidence>
<dbReference type="EMBL" id="CP000629">
    <property type="protein sequence ID" value="ACM30201.1"/>
    <property type="molecule type" value="Genomic_DNA"/>
</dbReference>
<dbReference type="PANTHER" id="PTHR42781">
    <property type="entry name" value="SPERMIDINE/PUTRESCINE IMPORT ATP-BINDING PROTEIN POTA"/>
    <property type="match status" value="1"/>
</dbReference>
<dbReference type="Pfam" id="PF00005">
    <property type="entry name" value="ABC_tran"/>
    <property type="match status" value="1"/>
</dbReference>
<dbReference type="AlphaFoldDB" id="B9JJV9"/>
<evidence type="ECO:0000259" key="6">
    <source>
        <dbReference type="PROSITE" id="PS50893"/>
    </source>
</evidence>
<dbReference type="HOGENOM" id="CLU_000604_1_1_5"/>
<dbReference type="InterPro" id="IPR050093">
    <property type="entry name" value="ABC_SmlMolc_Importer"/>
</dbReference>
<evidence type="ECO:0000313" key="7">
    <source>
        <dbReference type="EMBL" id="ACM30201.1"/>
    </source>
</evidence>
<dbReference type="SMART" id="SM00382">
    <property type="entry name" value="AAA"/>
    <property type="match status" value="1"/>
</dbReference>
<dbReference type="PROSITE" id="PS50893">
    <property type="entry name" value="ABC_TRANSPORTER_2"/>
    <property type="match status" value="1"/>
</dbReference>
<accession>B9JJV9</accession>